<evidence type="ECO:0008006" key="5">
    <source>
        <dbReference type="Google" id="ProtNLM"/>
    </source>
</evidence>
<name>A0A2M6WXB3_9BACT</name>
<feature type="domain" description="Glycosyl transferase family 1" evidence="1">
    <location>
        <begin position="207"/>
        <end position="368"/>
    </location>
</feature>
<dbReference type="SUPFAM" id="SSF53756">
    <property type="entry name" value="UDP-Glycosyltransferase/glycogen phosphorylase"/>
    <property type="match status" value="1"/>
</dbReference>
<feature type="domain" description="Glycosyltransferase subfamily 4-like N-terminal" evidence="2">
    <location>
        <begin position="15"/>
        <end position="195"/>
    </location>
</feature>
<dbReference type="CDD" id="cd03801">
    <property type="entry name" value="GT4_PimA-like"/>
    <property type="match status" value="1"/>
</dbReference>
<dbReference type="Pfam" id="PF13439">
    <property type="entry name" value="Glyco_transf_4"/>
    <property type="match status" value="1"/>
</dbReference>
<dbReference type="AlphaFoldDB" id="A0A2M6WXB3"/>
<comment type="caution">
    <text evidence="3">The sequence shown here is derived from an EMBL/GenBank/DDBJ whole genome shotgun (WGS) entry which is preliminary data.</text>
</comment>
<accession>A0A2M6WXB3</accession>
<dbReference type="Pfam" id="PF00534">
    <property type="entry name" value="Glycos_transf_1"/>
    <property type="match status" value="1"/>
</dbReference>
<dbReference type="EMBL" id="PEZV01000010">
    <property type="protein sequence ID" value="PIT97443.1"/>
    <property type="molecule type" value="Genomic_DNA"/>
</dbReference>
<reference evidence="4" key="1">
    <citation type="submission" date="2017-09" db="EMBL/GenBank/DDBJ databases">
        <title>Depth-based differentiation of microbial function through sediment-hosted aquifers and enrichment of novel symbionts in the deep terrestrial subsurface.</title>
        <authorList>
            <person name="Probst A.J."/>
            <person name="Ladd B."/>
            <person name="Jarett J.K."/>
            <person name="Geller-Mcgrath D.E."/>
            <person name="Sieber C.M.K."/>
            <person name="Emerson J.B."/>
            <person name="Anantharaman K."/>
            <person name="Thomas B.C."/>
            <person name="Malmstrom R."/>
            <person name="Stieglmeier M."/>
            <person name="Klingl A."/>
            <person name="Woyke T."/>
            <person name="Ryan C.M."/>
            <person name="Banfield J.F."/>
        </authorList>
    </citation>
    <scope>NUCLEOTIDE SEQUENCE [LARGE SCALE GENOMIC DNA]</scope>
</reference>
<dbReference type="InterPro" id="IPR050194">
    <property type="entry name" value="Glycosyltransferase_grp1"/>
</dbReference>
<organism evidence="3 4">
    <name type="scientific">Candidatus Berkelbacteria bacterium CG10_big_fil_rev_8_21_14_0_10_41_12</name>
    <dbReference type="NCBI Taxonomy" id="1974513"/>
    <lineage>
        <taxon>Bacteria</taxon>
        <taxon>Candidatus Berkelbacteria</taxon>
    </lineage>
</organism>
<dbReference type="Proteomes" id="UP000228596">
    <property type="component" value="Unassembled WGS sequence"/>
</dbReference>
<evidence type="ECO:0000313" key="4">
    <source>
        <dbReference type="Proteomes" id="UP000228596"/>
    </source>
</evidence>
<evidence type="ECO:0000259" key="1">
    <source>
        <dbReference type="Pfam" id="PF00534"/>
    </source>
</evidence>
<evidence type="ECO:0000259" key="2">
    <source>
        <dbReference type="Pfam" id="PF13439"/>
    </source>
</evidence>
<dbReference type="InterPro" id="IPR001296">
    <property type="entry name" value="Glyco_trans_1"/>
</dbReference>
<sequence>MKILHLLMYPLNGSGSGTYARKLAEKTASEFTQDAVAVLCPDGSMNEIKGVKIFDLKMPFKVAYTGHPNWPNCKIYSELTNEEMAEIIQSFLKATTETVEKFKPDVIHCHHASHFAWSSSFIRAIFSINYIVTIHGTGVLCASQDRRWVPIVRPGLNDAYLINAVSGDTKKWLFKVFGRRLNRKTRIIPGSVDLDTYPRTGSTNLIDKKYKLKGKKVVIYTGKLTVRKGVEYLIRAAPKIKGEVFIIGGGDDKERLMELAKKLKTKNITFTGYIDPRSVEEFRQFYRRSNVFVFPSIWDEPLGLVALEAMASCTPVVGSKKGGISMAVKNDQTGYLVRAKSPKQITVAVNKILADPELEKRLGENARKLVEEKFNLKKIARKFHDIYSQAYENSIKRKKTKALIGPKELERERREVKGKRVDYI</sequence>
<dbReference type="Gene3D" id="3.40.50.2000">
    <property type="entry name" value="Glycogen Phosphorylase B"/>
    <property type="match status" value="2"/>
</dbReference>
<evidence type="ECO:0000313" key="3">
    <source>
        <dbReference type="EMBL" id="PIT97443.1"/>
    </source>
</evidence>
<dbReference type="InterPro" id="IPR028098">
    <property type="entry name" value="Glyco_trans_4-like_N"/>
</dbReference>
<protein>
    <recommendedName>
        <fullName evidence="5">Glycosyltransferase family 1 protein</fullName>
    </recommendedName>
</protein>
<dbReference type="GO" id="GO:0016757">
    <property type="term" value="F:glycosyltransferase activity"/>
    <property type="evidence" value="ECO:0007669"/>
    <property type="project" value="InterPro"/>
</dbReference>
<proteinExistence type="predicted"/>
<dbReference type="PANTHER" id="PTHR45947">
    <property type="entry name" value="SULFOQUINOVOSYL TRANSFERASE SQD2"/>
    <property type="match status" value="1"/>
</dbReference>
<dbReference type="PANTHER" id="PTHR45947:SF3">
    <property type="entry name" value="SULFOQUINOVOSYL TRANSFERASE SQD2"/>
    <property type="match status" value="1"/>
</dbReference>
<gene>
    <name evidence="3" type="ORF">COT77_01455</name>
</gene>